<keyword evidence="1" id="KW-1133">Transmembrane helix</keyword>
<dbReference type="EMBL" id="MG264610">
    <property type="protein sequence ID" value="AUG32595.1"/>
    <property type="molecule type" value="Genomic_DNA"/>
</dbReference>
<reference evidence="2" key="1">
    <citation type="submission" date="2017-10" db="EMBL/GenBank/DDBJ databases">
        <title>Paulinella longichromatophora chromatophore genome.</title>
        <authorList>
            <person name="Lhee D."/>
            <person name="Yoon H.S."/>
        </authorList>
    </citation>
    <scope>NUCLEOTIDE SEQUENCE</scope>
</reference>
<organism evidence="2">
    <name type="scientific">Paulinella longichromatophora</name>
    <dbReference type="NCBI Taxonomy" id="1708747"/>
    <lineage>
        <taxon>Eukaryota</taxon>
        <taxon>Sar</taxon>
        <taxon>Rhizaria</taxon>
        <taxon>Cercozoa</taxon>
        <taxon>Imbricatea</taxon>
        <taxon>Silicofilosea</taxon>
        <taxon>Euglyphida</taxon>
        <taxon>Paulinellidae</taxon>
        <taxon>Paulinella</taxon>
    </lineage>
</organism>
<dbReference type="PANTHER" id="PTHR35302:SF1">
    <property type="entry name" value="PROTEIN COFACTOR ASSEMBLY OF COMPLEX C SUBUNIT B CCB1, CHLOROPLASTIC"/>
    <property type="match status" value="1"/>
</dbReference>
<evidence type="ECO:0008006" key="3">
    <source>
        <dbReference type="Google" id="ProtNLM"/>
    </source>
</evidence>
<geneLocation type="plastid" evidence="2"/>
<evidence type="ECO:0000313" key="2">
    <source>
        <dbReference type="EMBL" id="AUG32595.1"/>
    </source>
</evidence>
<gene>
    <name evidence="2" type="ORF">PLO_609</name>
</gene>
<keyword evidence="1" id="KW-0812">Transmembrane</keyword>
<dbReference type="Pfam" id="PF12046">
    <property type="entry name" value="CCB1"/>
    <property type="match status" value="1"/>
</dbReference>
<dbReference type="AlphaFoldDB" id="A0A2H4ZPY2"/>
<keyword evidence="2" id="KW-0934">Plastid</keyword>
<name>A0A2H4ZPY2_9EUKA</name>
<sequence>MLSSTISSTFLLTFLLAIGLVFFLRAASKDRTTIVNIRSPRPAIEVLDSLVSWLNQRGWEQEDADLEKRILRFRGSVSASTGLSILLSVLGAIGAGCLGLIILQLFPFMGFWPLLLTLVGPIAGKFYQIRAARPERVEFQLLNEELNKGVLLKLRAHRDELIALELELGPCLELVTDGDLLSSPL</sequence>
<proteinExistence type="predicted"/>
<dbReference type="InterPro" id="IPR021919">
    <property type="entry name" value="CCB1"/>
</dbReference>
<keyword evidence="1" id="KW-0472">Membrane</keyword>
<feature type="transmembrane region" description="Helical" evidence="1">
    <location>
        <begin position="77"/>
        <end position="103"/>
    </location>
</feature>
<feature type="transmembrane region" description="Helical" evidence="1">
    <location>
        <begin position="109"/>
        <end position="127"/>
    </location>
</feature>
<feature type="transmembrane region" description="Helical" evidence="1">
    <location>
        <begin position="6"/>
        <end position="24"/>
    </location>
</feature>
<accession>A0A2H4ZPY2</accession>
<dbReference type="PANTHER" id="PTHR35302">
    <property type="match status" value="1"/>
</dbReference>
<protein>
    <recommendedName>
        <fullName evidence="3">Cofactor assembly of complex C subunit B</fullName>
    </recommendedName>
</protein>
<evidence type="ECO:0000256" key="1">
    <source>
        <dbReference type="SAM" id="Phobius"/>
    </source>
</evidence>